<accession>A0A975GRM1</accession>
<proteinExistence type="predicted"/>
<dbReference type="EMBL" id="CP061800">
    <property type="protein sequence ID" value="QTA91196.1"/>
    <property type="molecule type" value="Genomic_DNA"/>
</dbReference>
<dbReference type="KEGG" id="dmm:dnm_072610"/>
<dbReference type="Proteomes" id="UP000663722">
    <property type="component" value="Chromosome"/>
</dbReference>
<name>A0A975GRM1_9BACT</name>
<dbReference type="AlphaFoldDB" id="A0A975GRM1"/>
<evidence type="ECO:0000313" key="1">
    <source>
        <dbReference type="EMBL" id="QTA91196.1"/>
    </source>
</evidence>
<keyword evidence="2" id="KW-1185">Reference proteome</keyword>
<evidence type="ECO:0000313" key="2">
    <source>
        <dbReference type="Proteomes" id="UP000663722"/>
    </source>
</evidence>
<sequence length="267" mass="30399">MEQLFSCRNCVHNSSQSLNIGQGSGFCLLHDSMLLEPDKTTCKYLHRKDLPWFVVNEGVSEHAAEFASLAGIALLYERKPVSQIRYSEKFVWEHGDFDPLTHALAQYSKSEPSWVFIQAMSGGVDGRRTLSHASLVRRFMNRCGTWKSSYRLLLAVLQEIDQEPIFGERDLHLHKGEAYEDIVSEALWDVFFCRIGSVQEYGFHAGIEDLMWATDSLNGALLDFDWAILKSALEEKRVQWTQLIITHAESENVFFPDSAGPQSDPHL</sequence>
<gene>
    <name evidence="1" type="ORF">dnm_072610</name>
</gene>
<dbReference type="RefSeq" id="WP_207679072.1">
    <property type="nucleotide sequence ID" value="NZ_CP061800.1"/>
</dbReference>
<reference evidence="1" key="1">
    <citation type="journal article" date="2021" name="Microb. Physiol.">
        <title>Proteogenomic Insights into the Physiology of Marine, Sulfate-Reducing, Filamentous Desulfonema limicola and Desulfonema magnum.</title>
        <authorList>
            <person name="Schnaars V."/>
            <person name="Wohlbrand L."/>
            <person name="Scheve S."/>
            <person name="Hinrichs C."/>
            <person name="Reinhardt R."/>
            <person name="Rabus R."/>
        </authorList>
    </citation>
    <scope>NUCLEOTIDE SEQUENCE</scope>
    <source>
        <strain evidence="1">4be13</strain>
    </source>
</reference>
<protein>
    <submittedName>
        <fullName evidence="1">Uncharacterized protein</fullName>
    </submittedName>
</protein>
<organism evidence="1 2">
    <name type="scientific">Desulfonema magnum</name>
    <dbReference type="NCBI Taxonomy" id="45655"/>
    <lineage>
        <taxon>Bacteria</taxon>
        <taxon>Pseudomonadati</taxon>
        <taxon>Thermodesulfobacteriota</taxon>
        <taxon>Desulfobacteria</taxon>
        <taxon>Desulfobacterales</taxon>
        <taxon>Desulfococcaceae</taxon>
        <taxon>Desulfonema</taxon>
    </lineage>
</organism>